<organism evidence="2">
    <name type="scientific">Candidatus Nitricoxidivorans perseverans</name>
    <dbReference type="NCBI Taxonomy" id="2975601"/>
    <lineage>
        <taxon>Bacteria</taxon>
        <taxon>Pseudomonadati</taxon>
        <taxon>Pseudomonadota</taxon>
        <taxon>Betaproteobacteria</taxon>
        <taxon>Nitrosomonadales</taxon>
        <taxon>Sterolibacteriaceae</taxon>
        <taxon>Candidatus Nitricoxidivorans</taxon>
    </lineage>
</organism>
<reference evidence="2" key="1">
    <citation type="journal article" date="2023" name="Nat. Microbiol.">
        <title>Enrichment and characterization of a nitric oxide-reducing microbial community in a continuous bioreactor.</title>
        <authorList>
            <person name="Garrido-Amador P."/>
            <person name="Stortenbeker N."/>
            <person name="Wessels H.J.C.T."/>
            <person name="Speth D.R."/>
            <person name="Garcia-Heredia I."/>
            <person name="Kartal B."/>
        </authorList>
    </citation>
    <scope>NUCLEOTIDE SEQUENCE</scope>
    <source>
        <strain evidence="2">MAG1</strain>
    </source>
</reference>
<keyword evidence="1" id="KW-0732">Signal</keyword>
<sequence length="273" mass="28578">MHKKLILAAAIGSACASLAIAAEPASPHTFTGNVTLASEYLYRGIAQTRGKPALQGGFDYAHASGFYAGLWGSNISWISDAISGASASLELDIYGGYKGAVGDIGYDIGVLTYNYPGTGKTLAGTQELKQDTTEIYGALSWKWLTLKYSHSTTALFGWPKSPGALTDKTTGSDYLELNASYDMGGGWGINGHVGKQKVEGNSNASYSDYKVGVTKDMGFGTFGLAYSDTNAKDSCTGTAATTASDVYCYVNSNGSSAYSSGKGRLVVTFSKTF</sequence>
<feature type="signal peptide" evidence="1">
    <location>
        <begin position="1"/>
        <end position="21"/>
    </location>
</feature>
<evidence type="ECO:0000256" key="1">
    <source>
        <dbReference type="SAM" id="SignalP"/>
    </source>
</evidence>
<dbReference type="PROSITE" id="PS51257">
    <property type="entry name" value="PROKAR_LIPOPROTEIN"/>
    <property type="match status" value="1"/>
</dbReference>
<dbReference type="Proteomes" id="UP001234916">
    <property type="component" value="Chromosome"/>
</dbReference>
<feature type="chain" id="PRO_5041272512" evidence="1">
    <location>
        <begin position="22"/>
        <end position="273"/>
    </location>
</feature>
<dbReference type="NCBIfam" id="TIGR02001">
    <property type="entry name" value="gcw_chp"/>
    <property type="match status" value="1"/>
</dbReference>
<proteinExistence type="predicted"/>
<dbReference type="KEGG" id="npv:OHM77_09695"/>
<name>A0AA49FJP3_9PROT</name>
<gene>
    <name evidence="2" type="ORF">OHM77_09695</name>
</gene>
<protein>
    <submittedName>
        <fullName evidence="2">TorF family putative porin</fullName>
    </submittedName>
</protein>
<evidence type="ECO:0000313" key="2">
    <source>
        <dbReference type="EMBL" id="WIM04967.1"/>
    </source>
</evidence>
<dbReference type="EMBL" id="CP107246">
    <property type="protein sequence ID" value="WIM04967.1"/>
    <property type="molecule type" value="Genomic_DNA"/>
</dbReference>
<dbReference type="AlphaFoldDB" id="A0AA49FJP3"/>
<dbReference type="Pfam" id="PF09694">
    <property type="entry name" value="Gcw_chp"/>
    <property type="match status" value="1"/>
</dbReference>
<dbReference type="InterPro" id="IPR010239">
    <property type="entry name" value="CHP02001"/>
</dbReference>
<accession>A0AA49FJP3</accession>